<dbReference type="Gene3D" id="2.60.40.1120">
    <property type="entry name" value="Carboxypeptidase-like, regulatory domain"/>
    <property type="match status" value="1"/>
</dbReference>
<dbReference type="KEGG" id="aagg:ETAA8_43190"/>
<protein>
    <recommendedName>
        <fullName evidence="3">Carboxypeptidase regulatory-like domain-containing protein</fullName>
    </recommendedName>
</protein>
<dbReference type="EMBL" id="CP036274">
    <property type="protein sequence ID" value="QDU29212.1"/>
    <property type="molecule type" value="Genomic_DNA"/>
</dbReference>
<dbReference type="AlphaFoldDB" id="A0A517YG98"/>
<name>A0A517YG98_9BACT</name>
<dbReference type="OrthoDB" id="291697at2"/>
<gene>
    <name evidence="1" type="ORF">ETAA8_43190</name>
</gene>
<evidence type="ECO:0000313" key="1">
    <source>
        <dbReference type="EMBL" id="QDU29212.1"/>
    </source>
</evidence>
<organism evidence="1 2">
    <name type="scientific">Anatilimnocola aggregata</name>
    <dbReference type="NCBI Taxonomy" id="2528021"/>
    <lineage>
        <taxon>Bacteria</taxon>
        <taxon>Pseudomonadati</taxon>
        <taxon>Planctomycetota</taxon>
        <taxon>Planctomycetia</taxon>
        <taxon>Pirellulales</taxon>
        <taxon>Pirellulaceae</taxon>
        <taxon>Anatilimnocola</taxon>
    </lineage>
</organism>
<dbReference type="Proteomes" id="UP000315017">
    <property type="component" value="Chromosome"/>
</dbReference>
<evidence type="ECO:0008006" key="3">
    <source>
        <dbReference type="Google" id="ProtNLM"/>
    </source>
</evidence>
<dbReference type="PROSITE" id="PS51257">
    <property type="entry name" value="PROKAR_LIPOPROTEIN"/>
    <property type="match status" value="1"/>
</dbReference>
<reference evidence="1 2" key="1">
    <citation type="submission" date="2019-02" db="EMBL/GenBank/DDBJ databases">
        <title>Deep-cultivation of Planctomycetes and their phenomic and genomic characterization uncovers novel biology.</title>
        <authorList>
            <person name="Wiegand S."/>
            <person name="Jogler M."/>
            <person name="Boedeker C."/>
            <person name="Pinto D."/>
            <person name="Vollmers J."/>
            <person name="Rivas-Marin E."/>
            <person name="Kohn T."/>
            <person name="Peeters S.H."/>
            <person name="Heuer A."/>
            <person name="Rast P."/>
            <person name="Oberbeckmann S."/>
            <person name="Bunk B."/>
            <person name="Jeske O."/>
            <person name="Meyerdierks A."/>
            <person name="Storesund J.E."/>
            <person name="Kallscheuer N."/>
            <person name="Luecker S."/>
            <person name="Lage O.M."/>
            <person name="Pohl T."/>
            <person name="Merkel B.J."/>
            <person name="Hornburger P."/>
            <person name="Mueller R.-W."/>
            <person name="Bruemmer F."/>
            <person name="Labrenz M."/>
            <person name="Spormann A.M."/>
            <person name="Op den Camp H."/>
            <person name="Overmann J."/>
            <person name="Amann R."/>
            <person name="Jetten M.S.M."/>
            <person name="Mascher T."/>
            <person name="Medema M.H."/>
            <person name="Devos D.P."/>
            <person name="Kaster A.-K."/>
            <person name="Ovreas L."/>
            <person name="Rohde M."/>
            <person name="Galperin M.Y."/>
            <person name="Jogler C."/>
        </authorList>
    </citation>
    <scope>NUCLEOTIDE SEQUENCE [LARGE SCALE GENOMIC DNA]</scope>
    <source>
        <strain evidence="1 2">ETA_A8</strain>
    </source>
</reference>
<evidence type="ECO:0000313" key="2">
    <source>
        <dbReference type="Proteomes" id="UP000315017"/>
    </source>
</evidence>
<keyword evidence="2" id="KW-1185">Reference proteome</keyword>
<accession>A0A517YG98</accession>
<dbReference type="RefSeq" id="WP_145092717.1">
    <property type="nucleotide sequence ID" value="NZ_CP036274.1"/>
</dbReference>
<proteinExistence type="predicted"/>
<sequence length="132" mass="14201">MEIRSSLSFLFISLLFAVATAGCSLGPRLYQVTGTVKHQGEPIAKGQIQFEADNPGDVGVCPIENGKYSVKLTAGEKTVRISAPRETGKFTEGGMGAKIPELVDLPAKFNTASQEKRTVEANEPQTIDFDLQ</sequence>